<dbReference type="Pfam" id="PF08379">
    <property type="entry name" value="Bact_transglu_N"/>
    <property type="match status" value="1"/>
</dbReference>
<organism evidence="2 3">
    <name type="scientific">Phreatobacter cathodiphilus</name>
    <dbReference type="NCBI Taxonomy" id="1868589"/>
    <lineage>
        <taxon>Bacteria</taxon>
        <taxon>Pseudomonadati</taxon>
        <taxon>Pseudomonadota</taxon>
        <taxon>Alphaproteobacteria</taxon>
        <taxon>Hyphomicrobiales</taxon>
        <taxon>Phreatobacteraceae</taxon>
        <taxon>Phreatobacter</taxon>
    </lineage>
</organism>
<dbReference type="Pfam" id="PF01841">
    <property type="entry name" value="Transglut_core"/>
    <property type="match status" value="1"/>
</dbReference>
<dbReference type="KEGG" id="phr:C6569_10035"/>
<reference evidence="2 3" key="1">
    <citation type="submission" date="2018-03" db="EMBL/GenBank/DDBJ databases">
        <title>Genome sequencing of Phreatobacter sp.</title>
        <authorList>
            <person name="Kim S.-J."/>
            <person name="Heo J."/>
            <person name="Kwon S.-W."/>
        </authorList>
    </citation>
    <scope>NUCLEOTIDE SEQUENCE [LARGE SCALE GENOMIC DNA]</scope>
    <source>
        <strain evidence="2 3">S-12</strain>
    </source>
</reference>
<dbReference type="SMART" id="SM00460">
    <property type="entry name" value="TGc"/>
    <property type="match status" value="1"/>
</dbReference>
<dbReference type="Gene3D" id="3.10.620.30">
    <property type="match status" value="1"/>
</dbReference>
<protein>
    <submittedName>
        <fullName evidence="2">Transglutaminase</fullName>
    </submittedName>
</protein>
<dbReference type="EMBL" id="CP027668">
    <property type="protein sequence ID" value="AVO45372.1"/>
    <property type="molecule type" value="Genomic_DNA"/>
</dbReference>
<dbReference type="InterPro" id="IPR013589">
    <property type="entry name" value="Bac_transglu_N"/>
</dbReference>
<dbReference type="SUPFAM" id="SSF54001">
    <property type="entry name" value="Cysteine proteinases"/>
    <property type="match status" value="1"/>
</dbReference>
<dbReference type="InterPro" id="IPR002931">
    <property type="entry name" value="Transglutaminase-like"/>
</dbReference>
<evidence type="ECO:0000313" key="3">
    <source>
        <dbReference type="Proteomes" id="UP000237889"/>
    </source>
</evidence>
<gene>
    <name evidence="2" type="ORF">C6569_10035</name>
</gene>
<dbReference type="OrthoDB" id="9804023at2"/>
<dbReference type="PANTHER" id="PTHR33490">
    <property type="entry name" value="BLR5614 PROTEIN-RELATED"/>
    <property type="match status" value="1"/>
</dbReference>
<accession>A0A2S0NB41</accession>
<proteinExistence type="predicted"/>
<dbReference type="PANTHER" id="PTHR33490:SF6">
    <property type="entry name" value="SLL1049 PROTEIN"/>
    <property type="match status" value="1"/>
</dbReference>
<dbReference type="RefSeq" id="WP_106748713.1">
    <property type="nucleotide sequence ID" value="NZ_CP027668.1"/>
</dbReference>
<dbReference type="Proteomes" id="UP000237889">
    <property type="component" value="Chromosome"/>
</dbReference>
<keyword evidence="3" id="KW-1185">Reference proteome</keyword>
<dbReference type="InterPro" id="IPR038765">
    <property type="entry name" value="Papain-like_cys_pep_sf"/>
</dbReference>
<sequence length="274" mass="30130">MRIRIAHETTYSYAVPARSVIQTLRLTPRNYEGQHVSNWRIDVDQDCRLDAHEDAFGNITHTFSCTGPVQTLTVRVDGLVETSDTAGVVRGAIERFPPGLYLRGTDLTTADADIRAYAEARHQPSDRLSTLHALLDDLARDITFDKDPTHSATTAAEAFALRRGVCQDFAHIFIAAARHLNIPARYVGGYFLHDDGTVDQEAGHAWAEAHVEGLGWVGFDAANGLCPTEQHIRIACGLDYLNAAPIRGSRHGGEGEFLTVKVMVDQASRQVQVQ</sequence>
<evidence type="ECO:0000259" key="1">
    <source>
        <dbReference type="SMART" id="SM00460"/>
    </source>
</evidence>
<feature type="domain" description="Transglutaminase-like" evidence="1">
    <location>
        <begin position="158"/>
        <end position="223"/>
    </location>
</feature>
<dbReference type="AlphaFoldDB" id="A0A2S0NB41"/>
<name>A0A2S0NB41_9HYPH</name>
<evidence type="ECO:0000313" key="2">
    <source>
        <dbReference type="EMBL" id="AVO45372.1"/>
    </source>
</evidence>